<name>A0AA48I221_9TREE</name>
<feature type="compositionally biased region" description="Low complexity" evidence="1">
    <location>
        <begin position="198"/>
        <end position="207"/>
    </location>
</feature>
<proteinExistence type="predicted"/>
<feature type="compositionally biased region" description="Acidic residues" evidence="1">
    <location>
        <begin position="117"/>
        <end position="128"/>
    </location>
</feature>
<feature type="compositionally biased region" description="Polar residues" evidence="1">
    <location>
        <begin position="678"/>
        <end position="711"/>
    </location>
</feature>
<dbReference type="KEGG" id="ccac:CcaHIS019_0211310"/>
<dbReference type="Proteomes" id="UP001233271">
    <property type="component" value="Chromosome 2"/>
</dbReference>
<feature type="compositionally biased region" description="Basic and acidic residues" evidence="1">
    <location>
        <begin position="638"/>
        <end position="655"/>
    </location>
</feature>
<feature type="region of interest" description="Disordered" evidence="1">
    <location>
        <begin position="468"/>
        <end position="490"/>
    </location>
</feature>
<reference evidence="2" key="1">
    <citation type="journal article" date="2023" name="BMC Genomics">
        <title>Chromosome-level genome assemblies of Cutaneotrichosporon spp. (Trichosporonales, Basidiomycota) reveal imbalanced evolution between nucleotide sequences and chromosome synteny.</title>
        <authorList>
            <person name="Kobayashi Y."/>
            <person name="Kayamori A."/>
            <person name="Aoki K."/>
            <person name="Shiwa Y."/>
            <person name="Matsutani M."/>
            <person name="Fujita N."/>
            <person name="Sugita T."/>
            <person name="Iwasaki W."/>
            <person name="Tanaka N."/>
            <person name="Takashima M."/>
        </authorList>
    </citation>
    <scope>NUCLEOTIDE SEQUENCE</scope>
    <source>
        <strain evidence="2">HIS019</strain>
    </source>
</reference>
<dbReference type="RefSeq" id="XP_060455035.1">
    <property type="nucleotide sequence ID" value="XM_060598219.1"/>
</dbReference>
<keyword evidence="3" id="KW-1185">Reference proteome</keyword>
<dbReference type="EMBL" id="AP028213">
    <property type="protein sequence ID" value="BEI89769.1"/>
    <property type="molecule type" value="Genomic_DNA"/>
</dbReference>
<dbReference type="AlphaFoldDB" id="A0AA48I221"/>
<organism evidence="2 3">
    <name type="scientific">Cutaneotrichosporon cavernicola</name>
    <dbReference type="NCBI Taxonomy" id="279322"/>
    <lineage>
        <taxon>Eukaryota</taxon>
        <taxon>Fungi</taxon>
        <taxon>Dikarya</taxon>
        <taxon>Basidiomycota</taxon>
        <taxon>Agaricomycotina</taxon>
        <taxon>Tremellomycetes</taxon>
        <taxon>Trichosporonales</taxon>
        <taxon>Trichosporonaceae</taxon>
        <taxon>Cutaneotrichosporon</taxon>
    </lineage>
</organism>
<feature type="compositionally biased region" description="Low complexity" evidence="1">
    <location>
        <begin position="101"/>
        <end position="115"/>
    </location>
</feature>
<feature type="compositionally biased region" description="Polar residues" evidence="1">
    <location>
        <begin position="212"/>
        <end position="223"/>
    </location>
</feature>
<sequence length="842" mass="92165">MATVDSPRSPPALGPAFKQGSLRLDFDLRPTTTVNILETYSPFPTLGHSRDPFNLDTFLLHPSDVPWEFLNGSPFPGEALLVNDNDKPKKSDAPNNRMSMLRRPSPLASNPPLSATAEEDEDDDDDQSEASTPGPSPPRRPMSTAAGGKSFRAFMGANRKSSNRLLTPESDTPDTAPTTPEEVPFEAPQLQPPDRRSMYSLSGSSSEDSCDGLQTPTNWNSSSTDVTARLAAALQEDQQRQEDQLQRKNNRTSWRDWLGGRRTSFLGLRSGEAGTTLLESPRASVIDLIPEEDVTGPAIPDSDLARSAQQLRRLSLIKLGSLRLPSPHPLAPVLERQSAHLPNEVAFAIPSSRRVYPQSVNVVRRSEPLPAQPGLRVALGLRDVIQRIDAGERPTGLLNVQRRTPHRGSRARGVRDFVARRPFEERNVVYYADDYVEEVSMARPGFGVWDLDFSDYILALADTEERPPRNYTVRPKSSARQPRSSLSAAPVVMVTTAESARQSLKPLPKASAPALAAAPSPATKASPPARASAPPTSSFRNARPKPSTWDDSSDDEGDSDLVPPEGPAPARPQITRTQTAPAVATGSARSRQSRVIDSNTALELVTASRDRRHEGNMNHVQRKAVTDQRRVSTMILEEQEKRRTQYSKSVHDLRRPQPSKRVSSMTLSADAHVASLNRRASSQTLAANAASQRPSAGHSSKQRTPPDTPNKNRPAASLPSSPRLQPGDRRRALSHYEPAAERRQSAMNNSMYGGAMAPMVPMHTGMIPMHTGMSPMAPMHTGMMAPMLHPRASMVFPVQPMAPLQHVYATPFAPQFAHGNTPHMYLQPPPPNTGRRRERPVA</sequence>
<feature type="region of interest" description="Disordered" evidence="1">
    <location>
        <begin position="80"/>
        <end position="146"/>
    </location>
</feature>
<feature type="region of interest" description="Disordered" evidence="1">
    <location>
        <begin position="820"/>
        <end position="842"/>
    </location>
</feature>
<gene>
    <name evidence="2" type="ORF">CcaverHIS019_0211310</name>
</gene>
<evidence type="ECO:0000313" key="3">
    <source>
        <dbReference type="Proteomes" id="UP001233271"/>
    </source>
</evidence>
<protein>
    <submittedName>
        <fullName evidence="2">Uncharacterized protein</fullName>
    </submittedName>
</protein>
<accession>A0AA48I221</accession>
<feature type="compositionally biased region" description="Polar residues" evidence="1">
    <location>
        <begin position="478"/>
        <end position="487"/>
    </location>
</feature>
<feature type="compositionally biased region" description="Low complexity" evidence="1">
    <location>
        <begin position="167"/>
        <end position="182"/>
    </location>
</feature>
<feature type="region of interest" description="Disordered" evidence="1">
    <location>
        <begin position="158"/>
        <end position="223"/>
    </location>
</feature>
<dbReference type="GeneID" id="85493640"/>
<evidence type="ECO:0000313" key="2">
    <source>
        <dbReference type="EMBL" id="BEI89769.1"/>
    </source>
</evidence>
<evidence type="ECO:0000256" key="1">
    <source>
        <dbReference type="SAM" id="MobiDB-lite"/>
    </source>
</evidence>
<feature type="region of interest" description="Disordered" evidence="1">
    <location>
        <begin position="503"/>
        <end position="594"/>
    </location>
</feature>
<feature type="region of interest" description="Disordered" evidence="1">
    <location>
        <begin position="607"/>
        <end position="731"/>
    </location>
</feature>
<feature type="compositionally biased region" description="Low complexity" evidence="1">
    <location>
        <begin position="503"/>
        <end position="538"/>
    </location>
</feature>